<dbReference type="Proteomes" id="UP000270866">
    <property type="component" value="Unassembled WGS sequence"/>
</dbReference>
<feature type="compositionally biased region" description="Acidic residues" evidence="1">
    <location>
        <begin position="9"/>
        <end position="24"/>
    </location>
</feature>
<dbReference type="AlphaFoldDB" id="A0A3L6MV07"/>
<organism evidence="2 3">
    <name type="scientific">Fusarium oxysporum f. sp. cepae</name>
    <dbReference type="NCBI Taxonomy" id="396571"/>
    <lineage>
        <taxon>Eukaryota</taxon>
        <taxon>Fungi</taxon>
        <taxon>Dikarya</taxon>
        <taxon>Ascomycota</taxon>
        <taxon>Pezizomycotina</taxon>
        <taxon>Sordariomycetes</taxon>
        <taxon>Hypocreomycetidae</taxon>
        <taxon>Hypocreales</taxon>
        <taxon>Nectriaceae</taxon>
        <taxon>Fusarium</taxon>
        <taxon>Fusarium oxysporum species complex</taxon>
    </lineage>
</organism>
<sequence>MIISQEPVYEADDADDQNDYDAEDDPPHCSCFVVMVGVMAV</sequence>
<accession>A0A3L6MV07</accession>
<dbReference type="EMBL" id="MRCU01000015">
    <property type="protein sequence ID" value="RKK07894.1"/>
    <property type="molecule type" value="Genomic_DNA"/>
</dbReference>
<evidence type="ECO:0000256" key="1">
    <source>
        <dbReference type="SAM" id="MobiDB-lite"/>
    </source>
</evidence>
<gene>
    <name evidence="2" type="ORF">BFJ65_g17368</name>
</gene>
<proteinExistence type="predicted"/>
<evidence type="ECO:0000313" key="3">
    <source>
        <dbReference type="Proteomes" id="UP000270866"/>
    </source>
</evidence>
<reference evidence="2 3" key="1">
    <citation type="journal article" date="2018" name="Sci. Rep.">
        <title>Characterisation of pathogen-specific regions and novel effector candidates in Fusarium oxysporum f. sp. cepae.</title>
        <authorList>
            <person name="Armitage A.D."/>
            <person name="Taylor A."/>
            <person name="Sobczyk M.K."/>
            <person name="Baxter L."/>
            <person name="Greenfield B.P."/>
            <person name="Bates H.J."/>
            <person name="Wilson F."/>
            <person name="Jackson A.C."/>
            <person name="Ott S."/>
            <person name="Harrison R.J."/>
            <person name="Clarkson J.P."/>
        </authorList>
    </citation>
    <scope>NUCLEOTIDE SEQUENCE [LARGE SCALE GENOMIC DNA]</scope>
    <source>
        <strain evidence="2 3">FoC_Fus2</strain>
    </source>
</reference>
<protein>
    <submittedName>
        <fullName evidence="2">Uncharacterized protein</fullName>
    </submittedName>
</protein>
<evidence type="ECO:0000313" key="2">
    <source>
        <dbReference type="EMBL" id="RKK07894.1"/>
    </source>
</evidence>
<comment type="caution">
    <text evidence="2">The sequence shown here is derived from an EMBL/GenBank/DDBJ whole genome shotgun (WGS) entry which is preliminary data.</text>
</comment>
<name>A0A3L6MV07_FUSOX</name>
<feature type="region of interest" description="Disordered" evidence="1">
    <location>
        <begin position="1"/>
        <end position="25"/>
    </location>
</feature>